<feature type="chain" id="PRO_5046358710" description="YncE family protein" evidence="1">
    <location>
        <begin position="23"/>
        <end position="323"/>
    </location>
</feature>
<feature type="signal peptide" evidence="1">
    <location>
        <begin position="1"/>
        <end position="22"/>
    </location>
</feature>
<evidence type="ECO:0008006" key="4">
    <source>
        <dbReference type="Google" id="ProtNLM"/>
    </source>
</evidence>
<dbReference type="InterPro" id="IPR015943">
    <property type="entry name" value="WD40/YVTN_repeat-like_dom_sf"/>
</dbReference>
<proteinExistence type="predicted"/>
<dbReference type="Proteomes" id="UP001589833">
    <property type="component" value="Unassembled WGS sequence"/>
</dbReference>
<name>A0ABV6NDP8_9BACI</name>
<dbReference type="SUPFAM" id="SSF51004">
    <property type="entry name" value="C-terminal (heme d1) domain of cytochrome cd1-nitrite reductase"/>
    <property type="match status" value="1"/>
</dbReference>
<protein>
    <recommendedName>
        <fullName evidence="4">YncE family protein</fullName>
    </recommendedName>
</protein>
<keyword evidence="1" id="KW-0732">Signal</keyword>
<dbReference type="RefSeq" id="WP_273839455.1">
    <property type="nucleotide sequence ID" value="NZ_JAQQWT010000001.1"/>
</dbReference>
<evidence type="ECO:0000313" key="2">
    <source>
        <dbReference type="EMBL" id="MFC0558887.1"/>
    </source>
</evidence>
<comment type="caution">
    <text evidence="2">The sequence shown here is derived from an EMBL/GenBank/DDBJ whole genome shotgun (WGS) entry which is preliminary data.</text>
</comment>
<sequence>MKRCSFVILVCFTFMISGCNNTQSFNVPKTDQPMAIVAHVKKQEITFLDVVQNQVLGSEDSHFLITEMVSIENGTIVATSQSEDSLLLYNIEKRSVSPFLKLNQGLTAIQYDQTSRNLFVTDIVNDQVHQIDMKREELVQSIEVDSYPTDLEFGFDELFVLSGERNHVTVTDLKLQTTLQTFPVLERPSGMYYDGENLWIGGHGSFGELNKRILAYDPNTGREVNEIEVGLMPIDFFGDRNSPYFYVLCHGDHGLYKVNKETNEVEDVIEVGQNPNFVTGNEDRLFVTNLDGNSLSIIDRHSFELIEEVPVATGPYAIILLED</sequence>
<gene>
    <name evidence="2" type="ORF">ACFFH4_07460</name>
</gene>
<organism evidence="2 3">
    <name type="scientific">Halalkalibacter alkalisediminis</name>
    <dbReference type="NCBI Taxonomy" id="935616"/>
    <lineage>
        <taxon>Bacteria</taxon>
        <taxon>Bacillati</taxon>
        <taxon>Bacillota</taxon>
        <taxon>Bacilli</taxon>
        <taxon>Bacillales</taxon>
        <taxon>Bacillaceae</taxon>
        <taxon>Halalkalibacter</taxon>
    </lineage>
</organism>
<dbReference type="InterPro" id="IPR051200">
    <property type="entry name" value="Host-pathogen_enzymatic-act"/>
</dbReference>
<dbReference type="Gene3D" id="2.130.10.10">
    <property type="entry name" value="YVTN repeat-like/Quinoprotein amine dehydrogenase"/>
    <property type="match status" value="1"/>
</dbReference>
<accession>A0ABV6NDP8</accession>
<dbReference type="InterPro" id="IPR011048">
    <property type="entry name" value="Haem_d1_sf"/>
</dbReference>
<dbReference type="PROSITE" id="PS51257">
    <property type="entry name" value="PROKAR_LIPOPROTEIN"/>
    <property type="match status" value="1"/>
</dbReference>
<dbReference type="PANTHER" id="PTHR47197">
    <property type="entry name" value="PROTEIN NIRF"/>
    <property type="match status" value="1"/>
</dbReference>
<dbReference type="PANTHER" id="PTHR47197:SF3">
    <property type="entry name" value="DIHYDRO-HEME D1 DEHYDROGENASE"/>
    <property type="match status" value="1"/>
</dbReference>
<reference evidence="2 3" key="1">
    <citation type="submission" date="2024-09" db="EMBL/GenBank/DDBJ databases">
        <authorList>
            <person name="Sun Q."/>
            <person name="Mori K."/>
        </authorList>
    </citation>
    <scope>NUCLEOTIDE SEQUENCE [LARGE SCALE GENOMIC DNA]</scope>
    <source>
        <strain evidence="2 3">NCAIM B.02301</strain>
    </source>
</reference>
<dbReference type="EMBL" id="JBHLTR010000006">
    <property type="protein sequence ID" value="MFC0558887.1"/>
    <property type="molecule type" value="Genomic_DNA"/>
</dbReference>
<evidence type="ECO:0000313" key="3">
    <source>
        <dbReference type="Proteomes" id="UP001589833"/>
    </source>
</evidence>
<evidence type="ECO:0000256" key="1">
    <source>
        <dbReference type="SAM" id="SignalP"/>
    </source>
</evidence>
<keyword evidence="3" id="KW-1185">Reference proteome</keyword>